<organism evidence="3">
    <name type="scientific">Schistosoma curassoni</name>
    <dbReference type="NCBI Taxonomy" id="6186"/>
    <lineage>
        <taxon>Eukaryota</taxon>
        <taxon>Metazoa</taxon>
        <taxon>Spiralia</taxon>
        <taxon>Lophotrochozoa</taxon>
        <taxon>Platyhelminthes</taxon>
        <taxon>Trematoda</taxon>
        <taxon>Digenea</taxon>
        <taxon>Strigeidida</taxon>
        <taxon>Schistosomatoidea</taxon>
        <taxon>Schistosomatidae</taxon>
        <taxon>Schistosoma</taxon>
    </lineage>
</organism>
<evidence type="ECO:0000313" key="1">
    <source>
        <dbReference type="EMBL" id="VDP62834.1"/>
    </source>
</evidence>
<protein>
    <submittedName>
        <fullName evidence="3">MADF domain-containing protein</fullName>
    </submittedName>
</protein>
<dbReference type="EMBL" id="UZAK01039370">
    <property type="protein sequence ID" value="VDP62834.1"/>
    <property type="molecule type" value="Genomic_DNA"/>
</dbReference>
<evidence type="ECO:0000313" key="2">
    <source>
        <dbReference type="Proteomes" id="UP000279833"/>
    </source>
</evidence>
<evidence type="ECO:0000313" key="3">
    <source>
        <dbReference type="WBParaSite" id="SCUD_0001709401-mRNA-1"/>
    </source>
</evidence>
<proteinExistence type="predicted"/>
<dbReference type="Proteomes" id="UP000279833">
    <property type="component" value="Unassembled WGS sequence"/>
</dbReference>
<reference evidence="1 2" key="2">
    <citation type="submission" date="2018-11" db="EMBL/GenBank/DDBJ databases">
        <authorList>
            <consortium name="Pathogen Informatics"/>
        </authorList>
    </citation>
    <scope>NUCLEOTIDE SEQUENCE [LARGE SCALE GENOMIC DNA]</scope>
    <source>
        <strain evidence="1">Dakar</strain>
        <strain evidence="2">Dakar, Senegal</strain>
    </source>
</reference>
<dbReference type="AlphaFoldDB" id="A0A183KPV9"/>
<accession>A0A183KPV9</accession>
<keyword evidence="2" id="KW-1185">Reference proteome</keyword>
<gene>
    <name evidence="1" type="ORF">SCUD_LOCUS17091</name>
</gene>
<dbReference type="WBParaSite" id="SCUD_0001709401-mRNA-1">
    <property type="protein sequence ID" value="SCUD_0001709401-mRNA-1"/>
    <property type="gene ID" value="SCUD_0001709401"/>
</dbReference>
<sequence length="123" mass="14628">MIRCRRKGDDWQSNDRIPTIEQTTYPTVCQPISKSQSSIRTSTQSVLLYEAETWRTTTTIIKKVQVFINSCLRKILNIRWPDIISNSHLWERTNKVPAEEEIRNRRWKKIGHTLSKIKKLHHD</sequence>
<reference evidence="3" key="1">
    <citation type="submission" date="2016-06" db="UniProtKB">
        <authorList>
            <consortium name="WormBaseParasite"/>
        </authorList>
    </citation>
    <scope>IDENTIFICATION</scope>
</reference>
<name>A0A183KPV9_9TREM</name>